<dbReference type="AlphaFoldDB" id="A0A975U0C5"/>
<feature type="domain" description="DUF1468" evidence="2">
    <location>
        <begin position="18"/>
        <end position="152"/>
    </location>
</feature>
<sequence length="162" mass="16954">MLSRFRGISARHAELGLAALFAVVAALAIADSLRIGAGWGEDGPRSGYFPFWVGVVLLAASLAQLASALGVRPRDLFATREELGRVASVLVPAAVQVALMPLLGLYLSSALLVAWFMARIGGFSWGLAAASGAATALVAFVVFEIWFLVALPKGPIEELLGF</sequence>
<organism evidence="3 4">
    <name type="scientific">Elioraea tepida</name>
    <dbReference type="NCBI Taxonomy" id="2843330"/>
    <lineage>
        <taxon>Bacteria</taxon>
        <taxon>Pseudomonadati</taxon>
        <taxon>Pseudomonadota</taxon>
        <taxon>Alphaproteobacteria</taxon>
        <taxon>Acetobacterales</taxon>
        <taxon>Elioraeaceae</taxon>
        <taxon>Elioraea</taxon>
    </lineage>
</organism>
<feature type="transmembrane region" description="Helical" evidence="1">
    <location>
        <begin position="89"/>
        <end position="117"/>
    </location>
</feature>
<keyword evidence="4" id="KW-1185">Reference proteome</keyword>
<accession>A0A975U0C5</accession>
<dbReference type="RefSeq" id="WP_218284860.1">
    <property type="nucleotide sequence ID" value="NZ_CP076448.1"/>
</dbReference>
<gene>
    <name evidence="3" type="ORF">KO353_11585</name>
</gene>
<evidence type="ECO:0000259" key="2">
    <source>
        <dbReference type="Pfam" id="PF07331"/>
    </source>
</evidence>
<dbReference type="EMBL" id="CP076448">
    <property type="protein sequence ID" value="QXM23927.1"/>
    <property type="molecule type" value="Genomic_DNA"/>
</dbReference>
<dbReference type="KEGG" id="elio:KO353_11585"/>
<reference evidence="3" key="1">
    <citation type="submission" date="2021-06" db="EMBL/GenBank/DDBJ databases">
        <title>Elioraea tepida, sp. nov., a moderately thermophilic aerobic anoxygenic phototrophic bacterium isolated from an alkaline siliceous hot spring mat community in Yellowstone National Park, WY, USA.</title>
        <authorList>
            <person name="Saini M.K."/>
            <person name="Yoshida S."/>
            <person name="Sebastian A."/>
            <person name="Hirose S."/>
            <person name="Hara E."/>
            <person name="Tamaki H."/>
            <person name="Soulier N.T."/>
            <person name="Albert I."/>
            <person name="Hanada S."/>
            <person name="Bryant D.A."/>
            <person name="Tank M."/>
        </authorList>
    </citation>
    <scope>NUCLEOTIDE SEQUENCE</scope>
    <source>
        <strain evidence="3">MS-P2</strain>
    </source>
</reference>
<dbReference type="InterPro" id="IPR009936">
    <property type="entry name" value="DUF1468"/>
</dbReference>
<evidence type="ECO:0000313" key="3">
    <source>
        <dbReference type="EMBL" id="QXM23927.1"/>
    </source>
</evidence>
<feature type="transmembrane region" description="Helical" evidence="1">
    <location>
        <begin position="48"/>
        <end position="69"/>
    </location>
</feature>
<feature type="transmembrane region" description="Helical" evidence="1">
    <location>
        <begin position="123"/>
        <end position="149"/>
    </location>
</feature>
<proteinExistence type="predicted"/>
<name>A0A975U0C5_9PROT</name>
<evidence type="ECO:0000256" key="1">
    <source>
        <dbReference type="SAM" id="Phobius"/>
    </source>
</evidence>
<dbReference type="Pfam" id="PF07331">
    <property type="entry name" value="TctB"/>
    <property type="match status" value="1"/>
</dbReference>
<keyword evidence="1" id="KW-0812">Transmembrane</keyword>
<protein>
    <submittedName>
        <fullName evidence="3">Tripartite tricarboxylate transporter TctB family protein</fullName>
    </submittedName>
</protein>
<dbReference type="Proteomes" id="UP000694001">
    <property type="component" value="Chromosome"/>
</dbReference>
<evidence type="ECO:0000313" key="4">
    <source>
        <dbReference type="Proteomes" id="UP000694001"/>
    </source>
</evidence>
<keyword evidence="1" id="KW-1133">Transmembrane helix</keyword>
<keyword evidence="1" id="KW-0472">Membrane</keyword>